<dbReference type="Proteomes" id="UP000000994">
    <property type="component" value="Segment"/>
</dbReference>
<evidence type="ECO:0000313" key="4">
    <source>
        <dbReference type="Proteomes" id="UP000246186"/>
    </source>
</evidence>
<dbReference type="SUPFAM" id="SSF89433">
    <property type="entry name" value="Baseplate structural protein gp8"/>
    <property type="match status" value="2"/>
</dbReference>
<dbReference type="EMBL" id="AJ630128">
    <property type="protein sequence ID" value="CAF34147.1"/>
    <property type="molecule type" value="Genomic_DNA"/>
</dbReference>
<dbReference type="InterPro" id="IPR036327">
    <property type="entry name" value="Gp8_sf"/>
</dbReference>
<dbReference type="OrthoDB" id="2344at10239"/>
<gene>
    <name evidence="1" type="primary">gp8</name>
    <name evidence="2" type="ORF">S-PM2d083</name>
    <name evidence="1" type="ORF">S-PM2p083</name>
</gene>
<proteinExistence type="predicted"/>
<sequence length="634" mass="67780">MAAIISDKFRIFNAKQFLESLSEGTVAGSGGDPELGNERTRMYFFVGRPQGWDSFLELYSQNSTPFVASQFVYVSSDGNGSYTYANSPFKASIVAAYENSLVLSSIQPSVNSSPLPGATIKGWNGASDTGAEAKSGVYRFATEDIPPVPLDNQREKFDVYDDIIAAKRITSQFVRPVVTRYDWNLVATEKRFDMFKPDYSATVAGRVGKSSTTGASALGDAKYYVVNANYEVFKCLYNGEFPGQVDPDPVYEPKTNPSGGEGTYNPSTGIFTERATAIVAASGASGYVWKYMYTIPTEDVLRFLSTNFMSINLAGEPTRAGTESIAVDGAIDIVLIEDRGTGLPNGTHYAPVVGDGQLGGNNPAIVKIVVSGGQIESTEVVDRGTGGYTYASVPLENGQTIAGLPYGLYSNQTLTTPRTGVTGTGALEVVLPPQGGHGSDFELELNAKRVMTNIRLTYAEGQGDFPVDNDFRRIGILKDPELWNSSDYATLSTLNGMYAVKIQNATAGFVADEEITQNLAGGGVAKGNVVSWTLDTGSTTNGVLKYVQSPEFHANGGIVRAFDNSANIVGSNSLASGSVDPSANATTILGIPFTSGFGYPEIKPNSGDIIYVENRRLITRAADQIEDIKLVIEF</sequence>
<reference evidence="2" key="4">
    <citation type="submission" date="2015-02" db="EMBL/GenBank/DDBJ databases">
        <authorList>
            <person name="Chooi Y.-H."/>
        </authorList>
    </citation>
    <scope>NUCLEOTIDE SEQUENCE</scope>
</reference>
<organismHost>
    <name type="scientific">Synechococcus</name>
    <dbReference type="NCBI Taxonomy" id="1129"/>
</organismHost>
<keyword evidence="3" id="KW-1185">Reference proteome</keyword>
<protein>
    <submittedName>
        <fullName evidence="1">Baseplate wedge</fullName>
    </submittedName>
</protein>
<dbReference type="GeneID" id="3260456"/>
<accession>Q5GQX0</accession>
<evidence type="ECO:0000313" key="1">
    <source>
        <dbReference type="EMBL" id="CAF34147.1"/>
    </source>
</evidence>
<dbReference type="EMBL" id="LN828717">
    <property type="protein sequence ID" value="CFW42214.1"/>
    <property type="molecule type" value="Genomic_DNA"/>
</dbReference>
<organism evidence="1 3">
    <name type="scientific">Synechococcus phage S-PM2</name>
    <dbReference type="NCBI Taxonomy" id="238854"/>
    <lineage>
        <taxon>Viruses</taxon>
        <taxon>Duplodnaviria</taxon>
        <taxon>Heunggongvirae</taxon>
        <taxon>Uroviricota</taxon>
        <taxon>Caudoviricetes</taxon>
        <taxon>Pantevenvirales</taxon>
        <taxon>Kyanoviridae</taxon>
        <taxon>Nodensvirus</taxon>
        <taxon>Nodensvirus spm2</taxon>
    </lineage>
</organism>
<reference evidence="1 3" key="2">
    <citation type="journal article" date="2005" name="J. Bacteriol.">
        <title>The genome of S-PM2, a 'photosynthetic' T4-type bacteriophage that infects marine Synechococcus strains.</title>
        <authorList>
            <person name="Mann N.H."/>
            <person name="Clokie M.R."/>
            <person name="Millard A."/>
            <person name="Cook A."/>
            <person name="Wilson W.H."/>
            <person name="Wheatley P.J."/>
            <person name="Letarov A."/>
            <person name="Krisch H.M."/>
        </authorList>
    </citation>
    <scope>NUCLEOTIDE SEQUENCE</scope>
</reference>
<dbReference type="KEGG" id="vg:3260456"/>
<evidence type="ECO:0000313" key="2">
    <source>
        <dbReference type="EMBL" id="CFW42214.1"/>
    </source>
</evidence>
<reference evidence="2 4" key="3">
    <citation type="journal article" date="2015" name="PLoS ONE">
        <title>Spontaneous Deletion of an "ORFanage" Region Facilitates Host Adaptation in a "Photosynthetic" Cyanophage.</title>
        <authorList>
            <person name="Puxty R.J."/>
            <person name="Perez-Sepulveda B."/>
            <person name="Rihtman B."/>
            <person name="Evans D.J."/>
            <person name="Millard A.D."/>
            <person name="Scanlan D.J."/>
        </authorList>
    </citation>
    <scope>NUCLEOTIDE SEQUENCE [LARGE SCALE GENOMIC DNA]</scope>
</reference>
<dbReference type="Proteomes" id="UP000246186">
    <property type="component" value="Genome"/>
</dbReference>
<dbReference type="RefSeq" id="YP_195117.1">
    <property type="nucleotide sequence ID" value="NC_006820.1"/>
</dbReference>
<dbReference type="Gene3D" id="2.60.340.10">
    <property type="entry name" value="baseplate structural protein gp8, domain 1"/>
    <property type="match status" value="3"/>
</dbReference>
<reference evidence="1 3" key="1">
    <citation type="journal article" date="2004" name="Proc. Natl. Acad. Sci. U.S.A.">
        <title>Genetic organization of the psbAD region in phages infecting marine Synechococcus strains.</title>
        <authorList>
            <person name="Millard A."/>
            <person name="Clokie M.R."/>
            <person name="Shub D.A."/>
            <person name="Mann N.H."/>
        </authorList>
    </citation>
    <scope>NUCLEOTIDE SEQUENCE [LARGE SCALE GENOMIC DNA]</scope>
</reference>
<evidence type="ECO:0000313" key="3">
    <source>
        <dbReference type="Proteomes" id="UP000000994"/>
    </source>
</evidence>
<name>Q5GQX0_BPSYP</name>